<dbReference type="Proteomes" id="UP001366060">
    <property type="component" value="Unassembled WGS sequence"/>
</dbReference>
<comment type="caution">
    <text evidence="1">The sequence shown here is derived from an EMBL/GenBank/DDBJ whole genome shotgun (WGS) entry which is preliminary data.</text>
</comment>
<dbReference type="EMBL" id="JBAKBA010000155">
    <property type="protein sequence ID" value="MEL0661037.1"/>
    <property type="molecule type" value="Genomic_DNA"/>
</dbReference>
<proteinExistence type="predicted"/>
<keyword evidence="2" id="KW-1185">Reference proteome</keyword>
<reference evidence="1 2" key="1">
    <citation type="submission" date="2024-02" db="EMBL/GenBank/DDBJ databases">
        <title>Bacteria isolated from the canopy kelp, Nereocystis luetkeana.</title>
        <authorList>
            <person name="Pfister C.A."/>
            <person name="Younker I.T."/>
            <person name="Light S.H."/>
        </authorList>
    </citation>
    <scope>NUCLEOTIDE SEQUENCE [LARGE SCALE GENOMIC DNA]</scope>
    <source>
        <strain evidence="1 2">TI.2.07</strain>
    </source>
</reference>
<sequence>RQTPSARSRVENLYLKTFCSKHPESTKLIRSILAAQDNTQSTPIEKNPKKPSIIKSNDVFEWAKMNNK</sequence>
<protein>
    <submittedName>
        <fullName evidence="1">Uncharacterized protein</fullName>
    </submittedName>
</protein>
<feature type="non-terminal residue" evidence="1">
    <location>
        <position position="1"/>
    </location>
</feature>
<organism evidence="1 2">
    <name type="scientific">Psychromonas arctica</name>
    <dbReference type="NCBI Taxonomy" id="168275"/>
    <lineage>
        <taxon>Bacteria</taxon>
        <taxon>Pseudomonadati</taxon>
        <taxon>Pseudomonadota</taxon>
        <taxon>Gammaproteobacteria</taxon>
        <taxon>Alteromonadales</taxon>
        <taxon>Psychromonadaceae</taxon>
        <taxon>Psychromonas</taxon>
    </lineage>
</organism>
<evidence type="ECO:0000313" key="1">
    <source>
        <dbReference type="EMBL" id="MEL0661037.1"/>
    </source>
</evidence>
<evidence type="ECO:0000313" key="2">
    <source>
        <dbReference type="Proteomes" id="UP001366060"/>
    </source>
</evidence>
<accession>A0ABU9HGK4</accession>
<name>A0ABU9HGK4_9GAMM</name>
<gene>
    <name evidence="1" type="ORF">V6255_18140</name>
</gene>